<reference evidence="1 2" key="1">
    <citation type="submission" date="2019-07" db="EMBL/GenBank/DDBJ databases">
        <title>WGS assembly of Gossypium tomentosum.</title>
        <authorList>
            <person name="Chen Z.J."/>
            <person name="Sreedasyam A."/>
            <person name="Ando A."/>
            <person name="Song Q."/>
            <person name="De L."/>
            <person name="Hulse-Kemp A."/>
            <person name="Ding M."/>
            <person name="Ye W."/>
            <person name="Kirkbride R."/>
            <person name="Jenkins J."/>
            <person name="Plott C."/>
            <person name="Lovell J."/>
            <person name="Lin Y.-M."/>
            <person name="Vaughn R."/>
            <person name="Liu B."/>
            <person name="Li W."/>
            <person name="Simpson S."/>
            <person name="Scheffler B."/>
            <person name="Saski C."/>
            <person name="Grover C."/>
            <person name="Hu G."/>
            <person name="Conover J."/>
            <person name="Carlson J."/>
            <person name="Shu S."/>
            <person name="Boston L."/>
            <person name="Williams M."/>
            <person name="Peterson D."/>
            <person name="Mcgee K."/>
            <person name="Jones D."/>
            <person name="Wendel J."/>
            <person name="Stelly D."/>
            <person name="Grimwood J."/>
            <person name="Schmutz J."/>
        </authorList>
    </citation>
    <scope>NUCLEOTIDE SEQUENCE [LARGE SCALE GENOMIC DNA]</scope>
    <source>
        <strain evidence="1">7179.01</strain>
    </source>
</reference>
<evidence type="ECO:0000313" key="1">
    <source>
        <dbReference type="EMBL" id="TYI21894.1"/>
    </source>
</evidence>
<dbReference type="EMBL" id="CM017615">
    <property type="protein sequence ID" value="TYI21894.1"/>
    <property type="molecule type" value="Genomic_DNA"/>
</dbReference>
<dbReference type="Proteomes" id="UP000322667">
    <property type="component" value="Chromosome A06"/>
</dbReference>
<evidence type="ECO:0000313" key="2">
    <source>
        <dbReference type="Proteomes" id="UP000322667"/>
    </source>
</evidence>
<name>A0A5D2Q3A5_GOSTO</name>
<accession>A0A5D2Q3A5</accession>
<sequence length="71" mass="7937">MYHLYSEMATLATRDGANARKVFFCWSLESQRRGLGYFGAKKATSGDGRAVADLERHERRNGAGALGFFVY</sequence>
<dbReference type="AlphaFoldDB" id="A0A5D2Q3A5"/>
<organism evidence="1 2">
    <name type="scientific">Gossypium tomentosum</name>
    <name type="common">Hawaiian cotton</name>
    <name type="synonym">Gossypium sandvicense</name>
    <dbReference type="NCBI Taxonomy" id="34277"/>
    <lineage>
        <taxon>Eukaryota</taxon>
        <taxon>Viridiplantae</taxon>
        <taxon>Streptophyta</taxon>
        <taxon>Embryophyta</taxon>
        <taxon>Tracheophyta</taxon>
        <taxon>Spermatophyta</taxon>
        <taxon>Magnoliopsida</taxon>
        <taxon>eudicotyledons</taxon>
        <taxon>Gunneridae</taxon>
        <taxon>Pentapetalae</taxon>
        <taxon>rosids</taxon>
        <taxon>malvids</taxon>
        <taxon>Malvales</taxon>
        <taxon>Malvaceae</taxon>
        <taxon>Malvoideae</taxon>
        <taxon>Gossypium</taxon>
    </lineage>
</organism>
<gene>
    <name evidence="1" type="ORF">ES332_A06G069100v1</name>
</gene>
<keyword evidence="2" id="KW-1185">Reference proteome</keyword>
<protein>
    <submittedName>
        <fullName evidence="1">Uncharacterized protein</fullName>
    </submittedName>
</protein>
<proteinExistence type="predicted"/>